<dbReference type="GeneID" id="54454679"/>
<reference evidence="3" key="2">
    <citation type="submission" date="2020-04" db="EMBL/GenBank/DDBJ databases">
        <authorList>
            <consortium name="NCBI Genome Project"/>
        </authorList>
    </citation>
    <scope>NUCLEOTIDE SEQUENCE</scope>
    <source>
        <strain evidence="3">CBS 304.34</strain>
    </source>
</reference>
<organism evidence="1">
    <name type="scientific">Mytilinidion resinicola</name>
    <dbReference type="NCBI Taxonomy" id="574789"/>
    <lineage>
        <taxon>Eukaryota</taxon>
        <taxon>Fungi</taxon>
        <taxon>Dikarya</taxon>
        <taxon>Ascomycota</taxon>
        <taxon>Pezizomycotina</taxon>
        <taxon>Dothideomycetes</taxon>
        <taxon>Pleosporomycetidae</taxon>
        <taxon>Mytilinidiales</taxon>
        <taxon>Mytilinidiaceae</taxon>
        <taxon>Mytilinidion</taxon>
    </lineage>
</organism>
<dbReference type="EMBL" id="MU003697">
    <property type="protein sequence ID" value="KAF2812058.1"/>
    <property type="molecule type" value="Genomic_DNA"/>
</dbReference>
<name>A0A6A6YU36_9PEZI</name>
<dbReference type="Proteomes" id="UP000504636">
    <property type="component" value="Unplaced"/>
</dbReference>
<reference evidence="3" key="3">
    <citation type="submission" date="2025-04" db="UniProtKB">
        <authorList>
            <consortium name="RefSeq"/>
        </authorList>
    </citation>
    <scope>IDENTIFICATION</scope>
    <source>
        <strain evidence="3">CBS 304.34</strain>
    </source>
</reference>
<sequence length="123" mass="13219">MRLLRCLHIVQRYIIWRPLHIPLFLPKSFLLILASLILFFLGFAAAKAAYAADDAACNASEDAEGHDIDPDGVGVGKPGVLVCGWGWVLGWSGESSALRCCGSSCWGRGRDDGAGESQELSLN</sequence>
<reference evidence="1 3" key="1">
    <citation type="journal article" date="2020" name="Stud. Mycol.">
        <title>101 Dothideomycetes genomes: a test case for predicting lifestyles and emergence of pathogens.</title>
        <authorList>
            <person name="Haridas S."/>
            <person name="Albert R."/>
            <person name="Binder M."/>
            <person name="Bloem J."/>
            <person name="Labutti K."/>
            <person name="Salamov A."/>
            <person name="Andreopoulos B."/>
            <person name="Baker S."/>
            <person name="Barry K."/>
            <person name="Bills G."/>
            <person name="Bluhm B."/>
            <person name="Cannon C."/>
            <person name="Castanera R."/>
            <person name="Culley D."/>
            <person name="Daum C."/>
            <person name="Ezra D."/>
            <person name="Gonzalez J."/>
            <person name="Henrissat B."/>
            <person name="Kuo A."/>
            <person name="Liang C."/>
            <person name="Lipzen A."/>
            <person name="Lutzoni F."/>
            <person name="Magnuson J."/>
            <person name="Mondo S."/>
            <person name="Nolan M."/>
            <person name="Ohm R."/>
            <person name="Pangilinan J."/>
            <person name="Park H.-J."/>
            <person name="Ramirez L."/>
            <person name="Alfaro M."/>
            <person name="Sun H."/>
            <person name="Tritt A."/>
            <person name="Yoshinaga Y."/>
            <person name="Zwiers L.-H."/>
            <person name="Turgeon B."/>
            <person name="Goodwin S."/>
            <person name="Spatafora J."/>
            <person name="Crous P."/>
            <person name="Grigoriev I."/>
        </authorList>
    </citation>
    <scope>NUCLEOTIDE SEQUENCE</scope>
    <source>
        <strain evidence="1 3">CBS 304.34</strain>
    </source>
</reference>
<dbReference type="RefSeq" id="XP_033579022.1">
    <property type="nucleotide sequence ID" value="XM_033713786.1"/>
</dbReference>
<evidence type="ECO:0000313" key="3">
    <source>
        <dbReference type="RefSeq" id="XP_033579022.1"/>
    </source>
</evidence>
<proteinExistence type="predicted"/>
<keyword evidence="2" id="KW-1185">Reference proteome</keyword>
<evidence type="ECO:0000313" key="2">
    <source>
        <dbReference type="Proteomes" id="UP000504636"/>
    </source>
</evidence>
<dbReference type="AlphaFoldDB" id="A0A6A6YU36"/>
<evidence type="ECO:0000313" key="1">
    <source>
        <dbReference type="EMBL" id="KAF2812058.1"/>
    </source>
</evidence>
<accession>A0A6A6YU36</accession>
<gene>
    <name evidence="1 3" type="ORF">BDZ99DRAFT_260352</name>
</gene>
<protein>
    <submittedName>
        <fullName evidence="1 3">Uncharacterized protein</fullName>
    </submittedName>
</protein>